<dbReference type="PRINTS" id="PR00976">
    <property type="entry name" value="RIBOSOMALS21"/>
</dbReference>
<comment type="caution">
    <text evidence="5">The sequence shown here is derived from an EMBL/GenBank/DDBJ whole genome shotgun (WGS) entry which is preliminary data.</text>
</comment>
<dbReference type="PANTHER" id="PTHR21109">
    <property type="entry name" value="MITOCHONDRIAL 28S RIBOSOMAL PROTEIN S21"/>
    <property type="match status" value="1"/>
</dbReference>
<evidence type="ECO:0000313" key="6">
    <source>
        <dbReference type="Proteomes" id="UP001152484"/>
    </source>
</evidence>
<dbReference type="Proteomes" id="UP001152484">
    <property type="component" value="Unassembled WGS sequence"/>
</dbReference>
<accession>A0A9P0ZX59</accession>
<keyword evidence="3" id="KW-0687">Ribonucleoprotein</keyword>
<feature type="compositionally biased region" description="Basic and acidic residues" evidence="4">
    <location>
        <begin position="131"/>
        <end position="144"/>
    </location>
</feature>
<comment type="similarity">
    <text evidence="1">Belongs to the bacterial ribosomal protein bS21 family.</text>
</comment>
<evidence type="ECO:0000256" key="3">
    <source>
        <dbReference type="ARBA" id="ARBA00023274"/>
    </source>
</evidence>
<feature type="compositionally biased region" description="Basic and acidic residues" evidence="4">
    <location>
        <begin position="152"/>
        <end position="172"/>
    </location>
</feature>
<dbReference type="GO" id="GO:0003735">
    <property type="term" value="F:structural constituent of ribosome"/>
    <property type="evidence" value="ECO:0007669"/>
    <property type="project" value="InterPro"/>
</dbReference>
<dbReference type="Pfam" id="PF01165">
    <property type="entry name" value="Ribosomal_S21"/>
    <property type="match status" value="1"/>
</dbReference>
<dbReference type="GO" id="GO:0005840">
    <property type="term" value="C:ribosome"/>
    <property type="evidence" value="ECO:0007669"/>
    <property type="project" value="UniProtKB-KW"/>
</dbReference>
<protein>
    <submittedName>
        <fullName evidence="5">Uncharacterized protein</fullName>
    </submittedName>
</protein>
<dbReference type="NCBIfam" id="TIGR00030">
    <property type="entry name" value="S21p"/>
    <property type="match status" value="1"/>
</dbReference>
<keyword evidence="6" id="KW-1185">Reference proteome</keyword>
<dbReference type="PANTHER" id="PTHR21109:SF0">
    <property type="entry name" value="SMALL RIBOSOMAL SUBUNIT PROTEIN BS21M"/>
    <property type="match status" value="1"/>
</dbReference>
<evidence type="ECO:0000256" key="1">
    <source>
        <dbReference type="ARBA" id="ARBA00006640"/>
    </source>
</evidence>
<dbReference type="GO" id="GO:0006412">
    <property type="term" value="P:translation"/>
    <property type="evidence" value="ECO:0007669"/>
    <property type="project" value="InterPro"/>
</dbReference>
<dbReference type="Gene3D" id="1.20.5.1150">
    <property type="entry name" value="Ribosomal protein S8"/>
    <property type="match status" value="1"/>
</dbReference>
<dbReference type="EMBL" id="CAMAPE010000068">
    <property type="protein sequence ID" value="CAH9115727.1"/>
    <property type="molecule type" value="Genomic_DNA"/>
</dbReference>
<dbReference type="InterPro" id="IPR001911">
    <property type="entry name" value="Ribosomal_bS21"/>
</dbReference>
<feature type="compositionally biased region" description="Acidic residues" evidence="4">
    <location>
        <begin position="173"/>
        <end position="187"/>
    </location>
</feature>
<proteinExistence type="inferred from homology"/>
<sequence length="187" mass="21804">MAVSTIVSLLSFSPSDSPSLKASPLHLSLSSYHSSPVYNTAKDGWAQLVKTSVNQRYTSPLHSSPSDNFDLAPAVFPSLTHPNTLYLSSYNAEVIVEENEPEERLINRFRREVMKTGLIYECRRRRFFENKQEEKKRKSREAAKRNSRRRRSSFEDKREDFTIKNERARVKEEEEDNWELPEGDLVY</sequence>
<dbReference type="AlphaFoldDB" id="A0A9P0ZX59"/>
<dbReference type="GO" id="GO:1990904">
    <property type="term" value="C:ribonucleoprotein complex"/>
    <property type="evidence" value="ECO:0007669"/>
    <property type="project" value="UniProtKB-KW"/>
</dbReference>
<evidence type="ECO:0000313" key="5">
    <source>
        <dbReference type="EMBL" id="CAH9115727.1"/>
    </source>
</evidence>
<feature type="region of interest" description="Disordered" evidence="4">
    <location>
        <begin position="131"/>
        <end position="187"/>
    </location>
</feature>
<name>A0A9P0ZX59_CUSEU</name>
<organism evidence="5 6">
    <name type="scientific">Cuscuta europaea</name>
    <name type="common">European dodder</name>
    <dbReference type="NCBI Taxonomy" id="41803"/>
    <lineage>
        <taxon>Eukaryota</taxon>
        <taxon>Viridiplantae</taxon>
        <taxon>Streptophyta</taxon>
        <taxon>Embryophyta</taxon>
        <taxon>Tracheophyta</taxon>
        <taxon>Spermatophyta</taxon>
        <taxon>Magnoliopsida</taxon>
        <taxon>eudicotyledons</taxon>
        <taxon>Gunneridae</taxon>
        <taxon>Pentapetalae</taxon>
        <taxon>asterids</taxon>
        <taxon>lamiids</taxon>
        <taxon>Solanales</taxon>
        <taxon>Convolvulaceae</taxon>
        <taxon>Cuscuteae</taxon>
        <taxon>Cuscuta</taxon>
        <taxon>Cuscuta subgen. Cuscuta</taxon>
    </lineage>
</organism>
<dbReference type="OrthoDB" id="785538at2759"/>
<keyword evidence="2" id="KW-0689">Ribosomal protein</keyword>
<dbReference type="HAMAP" id="MF_00358">
    <property type="entry name" value="Ribosomal_bS21"/>
    <property type="match status" value="1"/>
</dbReference>
<dbReference type="InterPro" id="IPR038380">
    <property type="entry name" value="Ribosomal_bS21_sf"/>
</dbReference>
<reference evidence="5" key="1">
    <citation type="submission" date="2022-07" db="EMBL/GenBank/DDBJ databases">
        <authorList>
            <person name="Macas J."/>
            <person name="Novak P."/>
            <person name="Neumann P."/>
        </authorList>
    </citation>
    <scope>NUCLEOTIDE SEQUENCE</scope>
</reference>
<evidence type="ECO:0000256" key="2">
    <source>
        <dbReference type="ARBA" id="ARBA00022980"/>
    </source>
</evidence>
<gene>
    <name evidence="5" type="ORF">CEURO_LOCUS20909</name>
</gene>
<evidence type="ECO:0000256" key="4">
    <source>
        <dbReference type="SAM" id="MobiDB-lite"/>
    </source>
</evidence>